<keyword evidence="2" id="KW-1185">Reference proteome</keyword>
<dbReference type="AlphaFoldDB" id="A2DCN7"/>
<protein>
    <submittedName>
        <fullName evidence="1">Uncharacterized protein</fullName>
    </submittedName>
</protein>
<dbReference type="SMR" id="A2DCN7"/>
<gene>
    <name evidence="1" type="ORF">TVAG_250340</name>
</gene>
<name>A2DCN7_TRIV3</name>
<evidence type="ECO:0000313" key="2">
    <source>
        <dbReference type="Proteomes" id="UP000001542"/>
    </source>
</evidence>
<dbReference type="InParanoid" id="A2DCN7"/>
<dbReference type="VEuPathDB" id="TrichDB:TVAGG3_0955720"/>
<accession>A2DCN7</accession>
<evidence type="ECO:0000313" key="1">
    <source>
        <dbReference type="EMBL" id="EAY21974.1"/>
    </source>
</evidence>
<dbReference type="VEuPathDB" id="TrichDB:TVAG_250340"/>
<organism evidence="1 2">
    <name type="scientific">Trichomonas vaginalis (strain ATCC PRA-98 / G3)</name>
    <dbReference type="NCBI Taxonomy" id="412133"/>
    <lineage>
        <taxon>Eukaryota</taxon>
        <taxon>Metamonada</taxon>
        <taxon>Parabasalia</taxon>
        <taxon>Trichomonadida</taxon>
        <taxon>Trichomonadidae</taxon>
        <taxon>Trichomonas</taxon>
    </lineage>
</organism>
<dbReference type="RefSeq" id="XP_001582960.1">
    <property type="nucleotide sequence ID" value="XM_001582910.1"/>
</dbReference>
<proteinExistence type="predicted"/>
<dbReference type="EMBL" id="DS113187">
    <property type="protein sequence ID" value="EAY21974.1"/>
    <property type="molecule type" value="Genomic_DNA"/>
</dbReference>
<dbReference type="Proteomes" id="UP000001542">
    <property type="component" value="Unassembled WGS sequence"/>
</dbReference>
<reference evidence="1" key="2">
    <citation type="journal article" date="2007" name="Science">
        <title>Draft genome sequence of the sexually transmitted pathogen Trichomonas vaginalis.</title>
        <authorList>
            <person name="Carlton J.M."/>
            <person name="Hirt R.P."/>
            <person name="Silva J.C."/>
            <person name="Delcher A.L."/>
            <person name="Schatz M."/>
            <person name="Zhao Q."/>
            <person name="Wortman J.R."/>
            <person name="Bidwell S.L."/>
            <person name="Alsmark U.C.M."/>
            <person name="Besteiro S."/>
            <person name="Sicheritz-Ponten T."/>
            <person name="Noel C.J."/>
            <person name="Dacks J.B."/>
            <person name="Foster P.G."/>
            <person name="Simillion C."/>
            <person name="Van de Peer Y."/>
            <person name="Miranda-Saavedra D."/>
            <person name="Barton G.J."/>
            <person name="Westrop G.D."/>
            <person name="Mueller S."/>
            <person name="Dessi D."/>
            <person name="Fiori P.L."/>
            <person name="Ren Q."/>
            <person name="Paulsen I."/>
            <person name="Zhang H."/>
            <person name="Bastida-Corcuera F.D."/>
            <person name="Simoes-Barbosa A."/>
            <person name="Brown M.T."/>
            <person name="Hayes R.D."/>
            <person name="Mukherjee M."/>
            <person name="Okumura C.Y."/>
            <person name="Schneider R."/>
            <person name="Smith A.J."/>
            <person name="Vanacova S."/>
            <person name="Villalvazo M."/>
            <person name="Haas B.J."/>
            <person name="Pertea M."/>
            <person name="Feldblyum T.V."/>
            <person name="Utterback T.R."/>
            <person name="Shu C.L."/>
            <person name="Osoegawa K."/>
            <person name="de Jong P.J."/>
            <person name="Hrdy I."/>
            <person name="Horvathova L."/>
            <person name="Zubacova Z."/>
            <person name="Dolezal P."/>
            <person name="Malik S.B."/>
            <person name="Logsdon J.M. Jr."/>
            <person name="Henze K."/>
            <person name="Gupta A."/>
            <person name="Wang C.C."/>
            <person name="Dunne R.L."/>
            <person name="Upcroft J.A."/>
            <person name="Upcroft P."/>
            <person name="White O."/>
            <person name="Salzberg S.L."/>
            <person name="Tang P."/>
            <person name="Chiu C.-H."/>
            <person name="Lee Y.-S."/>
            <person name="Embley T.M."/>
            <person name="Coombs G.H."/>
            <person name="Mottram J.C."/>
            <person name="Tachezy J."/>
            <person name="Fraser-Liggett C.M."/>
            <person name="Johnson P.J."/>
        </authorList>
    </citation>
    <scope>NUCLEOTIDE SEQUENCE [LARGE SCALE GENOMIC DNA]</scope>
    <source>
        <strain evidence="1">G3</strain>
    </source>
</reference>
<reference evidence="1" key="1">
    <citation type="submission" date="2006-10" db="EMBL/GenBank/DDBJ databases">
        <authorList>
            <person name="Amadeo P."/>
            <person name="Zhao Q."/>
            <person name="Wortman J."/>
            <person name="Fraser-Liggett C."/>
            <person name="Carlton J."/>
        </authorList>
    </citation>
    <scope>NUCLEOTIDE SEQUENCE</scope>
    <source>
        <strain evidence="1">G3</strain>
    </source>
</reference>
<dbReference type="KEGG" id="tva:5467526"/>
<sequence>MALSINRVKFVDDKEFRNLTKSNNIVVALILEESTDHFWQYCEVFSHSVEIETNATFTVVTELNAPRIYRKYTMTEPCYAFFFNNTALFATRASIDLQILKHILAASLLHQPAKVSTIEEFNQKFDAFRYTIITTEEYIEDAHDLYIKHSFSKGKNLI</sequence>